<evidence type="ECO:0000313" key="2">
    <source>
        <dbReference type="Proteomes" id="UP000193498"/>
    </source>
</evidence>
<keyword evidence="2" id="KW-1185">Reference proteome</keyword>
<protein>
    <submittedName>
        <fullName evidence="1">Uncharacterized protein</fullName>
    </submittedName>
</protein>
<organism evidence="1 2">
    <name type="scientific">Basidiobolus meristosporus CBS 931.73</name>
    <dbReference type="NCBI Taxonomy" id="1314790"/>
    <lineage>
        <taxon>Eukaryota</taxon>
        <taxon>Fungi</taxon>
        <taxon>Fungi incertae sedis</taxon>
        <taxon>Zoopagomycota</taxon>
        <taxon>Entomophthoromycotina</taxon>
        <taxon>Basidiobolomycetes</taxon>
        <taxon>Basidiobolales</taxon>
        <taxon>Basidiobolaceae</taxon>
        <taxon>Basidiobolus</taxon>
    </lineage>
</organism>
<dbReference type="EMBL" id="MCFE01000005">
    <property type="protein sequence ID" value="ORY07859.1"/>
    <property type="molecule type" value="Genomic_DNA"/>
</dbReference>
<name>A0A1Y1ZC83_9FUNG</name>
<dbReference type="AlphaFoldDB" id="A0A1Y1ZC83"/>
<dbReference type="Proteomes" id="UP000193498">
    <property type="component" value="Unassembled WGS sequence"/>
</dbReference>
<evidence type="ECO:0000313" key="1">
    <source>
        <dbReference type="EMBL" id="ORY07859.1"/>
    </source>
</evidence>
<dbReference type="InParanoid" id="A0A1Y1ZC83"/>
<proteinExistence type="predicted"/>
<comment type="caution">
    <text evidence="1">The sequence shown here is derived from an EMBL/GenBank/DDBJ whole genome shotgun (WGS) entry which is preliminary data.</text>
</comment>
<reference evidence="1 2" key="1">
    <citation type="submission" date="2016-07" db="EMBL/GenBank/DDBJ databases">
        <title>Pervasive Adenine N6-methylation of Active Genes in Fungi.</title>
        <authorList>
            <consortium name="DOE Joint Genome Institute"/>
            <person name="Mondo S.J."/>
            <person name="Dannebaum R.O."/>
            <person name="Kuo R.C."/>
            <person name="Labutti K."/>
            <person name="Haridas S."/>
            <person name="Kuo A."/>
            <person name="Salamov A."/>
            <person name="Ahrendt S.R."/>
            <person name="Lipzen A."/>
            <person name="Sullivan W."/>
            <person name="Andreopoulos W.B."/>
            <person name="Clum A."/>
            <person name="Lindquist E."/>
            <person name="Daum C."/>
            <person name="Ramamoorthy G.K."/>
            <person name="Gryganskyi A."/>
            <person name="Culley D."/>
            <person name="Magnuson J.K."/>
            <person name="James T.Y."/>
            <person name="O'Malley M.A."/>
            <person name="Stajich J.E."/>
            <person name="Spatafora J.W."/>
            <person name="Visel A."/>
            <person name="Grigoriev I.V."/>
        </authorList>
    </citation>
    <scope>NUCLEOTIDE SEQUENCE [LARGE SCALE GENOMIC DNA]</scope>
    <source>
        <strain evidence="1 2">CBS 931.73</strain>
    </source>
</reference>
<sequence length="166" mass="19110">MPFSKFSIYHLASVSSHKLALEYSGDVAQSLRREILVRNLLLNLYQQPPLDQFEELIRDNPENLLEYLLEDEFEEDDTDDFGNVAKRIKCTHMALKQSANYFIHHEVSPPTTKFTFLFEPQETPAPSKKWLAQKNNCRDAPNEPFALKKASNEATAGAKLLDYLFT</sequence>
<gene>
    <name evidence="1" type="ORF">K493DRAFT_343844</name>
</gene>
<accession>A0A1Y1ZC83</accession>